<dbReference type="InterPro" id="IPR052158">
    <property type="entry name" value="INH-QAR"/>
</dbReference>
<gene>
    <name evidence="2" type="ordered locus">Rcas_2626</name>
</gene>
<proteinExistence type="predicted"/>
<dbReference type="PANTHER" id="PTHR43130">
    <property type="entry name" value="ARAC-FAMILY TRANSCRIPTIONAL REGULATOR"/>
    <property type="match status" value="1"/>
</dbReference>
<dbReference type="SUPFAM" id="SSF52317">
    <property type="entry name" value="Class I glutamine amidotransferase-like"/>
    <property type="match status" value="1"/>
</dbReference>
<dbReference type="HOGENOM" id="CLU_000445_44_1_0"/>
<dbReference type="Proteomes" id="UP000000263">
    <property type="component" value="Chromosome"/>
</dbReference>
<dbReference type="OrthoDB" id="6382410at2"/>
<dbReference type="AlphaFoldDB" id="A7NMD7"/>
<keyword evidence="3" id="KW-1185">Reference proteome</keyword>
<dbReference type="CDD" id="cd03139">
    <property type="entry name" value="GATase1_PfpI_2"/>
    <property type="match status" value="1"/>
</dbReference>
<dbReference type="InterPro" id="IPR002818">
    <property type="entry name" value="DJ-1/PfpI"/>
</dbReference>
<evidence type="ECO:0000313" key="3">
    <source>
        <dbReference type="Proteomes" id="UP000000263"/>
    </source>
</evidence>
<dbReference type="Pfam" id="PF01965">
    <property type="entry name" value="DJ-1_PfpI"/>
    <property type="match status" value="1"/>
</dbReference>
<dbReference type="PANTHER" id="PTHR43130:SF14">
    <property type="entry name" value="DJ-1_PFPI DOMAIN-CONTAINING PROTEIN"/>
    <property type="match status" value="1"/>
</dbReference>
<reference evidence="2 3" key="1">
    <citation type="submission" date="2007-08" db="EMBL/GenBank/DDBJ databases">
        <title>Complete sequence of Roseiflexus castenholzii DSM 13941.</title>
        <authorList>
            <consortium name="US DOE Joint Genome Institute"/>
            <person name="Copeland A."/>
            <person name="Lucas S."/>
            <person name="Lapidus A."/>
            <person name="Barry K."/>
            <person name="Glavina del Rio T."/>
            <person name="Dalin E."/>
            <person name="Tice H."/>
            <person name="Pitluck S."/>
            <person name="Thompson L.S."/>
            <person name="Brettin T."/>
            <person name="Bruce D."/>
            <person name="Detter J.C."/>
            <person name="Han C."/>
            <person name="Tapia R."/>
            <person name="Schmutz J."/>
            <person name="Larimer F."/>
            <person name="Land M."/>
            <person name="Hauser L."/>
            <person name="Kyrpides N."/>
            <person name="Mikhailova N."/>
            <person name="Bryant D.A."/>
            <person name="Hanada S."/>
            <person name="Tsukatani Y."/>
            <person name="Richardson P."/>
        </authorList>
    </citation>
    <scope>NUCLEOTIDE SEQUENCE [LARGE SCALE GENOMIC DNA]</scope>
    <source>
        <strain evidence="3">DSM 13941 / HLO8</strain>
    </source>
</reference>
<evidence type="ECO:0000313" key="2">
    <source>
        <dbReference type="EMBL" id="ABU58699.1"/>
    </source>
</evidence>
<evidence type="ECO:0000259" key="1">
    <source>
        <dbReference type="Pfam" id="PF01965"/>
    </source>
</evidence>
<dbReference type="eggNOG" id="COG4977">
    <property type="taxonomic scope" value="Bacteria"/>
</dbReference>
<name>A7NMD7_ROSCS</name>
<dbReference type="InterPro" id="IPR029062">
    <property type="entry name" value="Class_I_gatase-like"/>
</dbReference>
<dbReference type="KEGG" id="rca:Rcas_2626"/>
<dbReference type="GO" id="GO:0006355">
    <property type="term" value="P:regulation of DNA-templated transcription"/>
    <property type="evidence" value="ECO:0007669"/>
    <property type="project" value="TreeGrafter"/>
</dbReference>
<sequence>MTLRKRTVAILIFDDVELLDFAGPFEVFSSVRNLTGDHERLMDVFTVAESTAPVRCRNGLVVQPEWSIDECQTVDVLVIPGGAGVRAALGRNHVVEWVRTRAQEAELTVSVCTGSFLLAQAGLLSGRPATTHWERIGEMRERFPEVEVVEDERWVDTGDIITAAGVSAGIDVALHVVRRLYGADVARATALGIEYDYWE</sequence>
<dbReference type="Gene3D" id="3.40.50.880">
    <property type="match status" value="1"/>
</dbReference>
<dbReference type="STRING" id="383372.Rcas_2626"/>
<feature type="domain" description="DJ-1/PfpI" evidence="1">
    <location>
        <begin position="7"/>
        <end position="178"/>
    </location>
</feature>
<organism evidence="2 3">
    <name type="scientific">Roseiflexus castenholzii (strain DSM 13941 / HLO8)</name>
    <dbReference type="NCBI Taxonomy" id="383372"/>
    <lineage>
        <taxon>Bacteria</taxon>
        <taxon>Bacillati</taxon>
        <taxon>Chloroflexota</taxon>
        <taxon>Chloroflexia</taxon>
        <taxon>Chloroflexales</taxon>
        <taxon>Roseiflexineae</taxon>
        <taxon>Roseiflexaceae</taxon>
        <taxon>Roseiflexus</taxon>
    </lineage>
</organism>
<dbReference type="EMBL" id="CP000804">
    <property type="protein sequence ID" value="ABU58699.1"/>
    <property type="molecule type" value="Genomic_DNA"/>
</dbReference>
<protein>
    <submittedName>
        <fullName evidence="2">ThiJ/PfpI domain protein</fullName>
    </submittedName>
</protein>
<accession>A7NMD7</accession>
<dbReference type="RefSeq" id="WP_012121123.1">
    <property type="nucleotide sequence ID" value="NC_009767.1"/>
</dbReference>